<dbReference type="InterPro" id="IPR036259">
    <property type="entry name" value="MFS_trans_sf"/>
</dbReference>
<keyword evidence="4 7" id="KW-0812">Transmembrane</keyword>
<evidence type="ECO:0000256" key="5">
    <source>
        <dbReference type="ARBA" id="ARBA00022989"/>
    </source>
</evidence>
<evidence type="ECO:0000256" key="2">
    <source>
        <dbReference type="ARBA" id="ARBA00022448"/>
    </source>
</evidence>
<organism evidence="8 9">
    <name type="scientific">Actinoplanes oblitus</name>
    <dbReference type="NCBI Taxonomy" id="3040509"/>
    <lineage>
        <taxon>Bacteria</taxon>
        <taxon>Bacillati</taxon>
        <taxon>Actinomycetota</taxon>
        <taxon>Actinomycetes</taxon>
        <taxon>Micromonosporales</taxon>
        <taxon>Micromonosporaceae</taxon>
        <taxon>Actinoplanes</taxon>
    </lineage>
</organism>
<keyword evidence="9" id="KW-1185">Reference proteome</keyword>
<evidence type="ECO:0000256" key="4">
    <source>
        <dbReference type="ARBA" id="ARBA00022692"/>
    </source>
</evidence>
<dbReference type="PANTHER" id="PTHR23513:SF9">
    <property type="entry name" value="ENTEROBACTIN EXPORTER ENTS"/>
    <property type="match status" value="1"/>
</dbReference>
<dbReference type="SUPFAM" id="SSF103473">
    <property type="entry name" value="MFS general substrate transporter"/>
    <property type="match status" value="1"/>
</dbReference>
<protein>
    <submittedName>
        <fullName evidence="8">MFS transporter</fullName>
    </submittedName>
</protein>
<evidence type="ECO:0000256" key="1">
    <source>
        <dbReference type="ARBA" id="ARBA00004429"/>
    </source>
</evidence>
<gene>
    <name evidence="8" type="ORF">ACTOB_005249</name>
</gene>
<evidence type="ECO:0000256" key="7">
    <source>
        <dbReference type="SAM" id="Phobius"/>
    </source>
</evidence>
<dbReference type="Proteomes" id="UP001240150">
    <property type="component" value="Chromosome"/>
</dbReference>
<evidence type="ECO:0000313" key="8">
    <source>
        <dbReference type="EMBL" id="WIM93274.1"/>
    </source>
</evidence>
<accession>A0ABY8W619</accession>
<keyword evidence="3" id="KW-1003">Cell membrane</keyword>
<dbReference type="InterPro" id="IPR010290">
    <property type="entry name" value="TM_effector"/>
</dbReference>
<keyword evidence="2" id="KW-0813">Transport</keyword>
<dbReference type="PANTHER" id="PTHR23513">
    <property type="entry name" value="INTEGRAL MEMBRANE EFFLUX PROTEIN-RELATED"/>
    <property type="match status" value="1"/>
</dbReference>
<dbReference type="Pfam" id="PF05977">
    <property type="entry name" value="MFS_3"/>
    <property type="match status" value="1"/>
</dbReference>
<dbReference type="RefSeq" id="WP_284914481.1">
    <property type="nucleotide sequence ID" value="NZ_CP126980.1"/>
</dbReference>
<keyword evidence="6 7" id="KW-0472">Membrane</keyword>
<feature type="transmembrane region" description="Helical" evidence="7">
    <location>
        <begin position="297"/>
        <end position="325"/>
    </location>
</feature>
<feature type="transmembrane region" description="Helical" evidence="7">
    <location>
        <begin position="261"/>
        <end position="285"/>
    </location>
</feature>
<evidence type="ECO:0000256" key="6">
    <source>
        <dbReference type="ARBA" id="ARBA00023136"/>
    </source>
</evidence>
<comment type="subcellular location">
    <subcellularLocation>
        <location evidence="1">Cell inner membrane</location>
        <topology evidence="1">Multi-pass membrane protein</topology>
    </subcellularLocation>
</comment>
<dbReference type="CDD" id="cd06173">
    <property type="entry name" value="MFS_MefA_like"/>
    <property type="match status" value="1"/>
</dbReference>
<sequence length="415" mass="41576">MAVTGALLDLRPLRSSPAFRRLWIGTTLSGFGSQMTLVAVMYQVWQQTGSTVWTGAVGLAQALPVVVFGLFAGALADRAERRRLALLTTAGCAACTGLLAVQGLLGPAPVMVVLVLVAVQSCVGAAGGPVARSYLPHLLRREQLGAGLALNHLSFQASMLVGPAVGGLVLGWSGVSGCYLVDTVSFGLAFVGVRGLPALPPAGGPAVSGARAVADGLRFLAGHRVVRTALLTDLAATVLAMPISLFALMNTTWFDGDPRTFGLFLTAIAVGGLIASALSGTYSGLARPQPVMLGASAVWGAALALFGLAGGPWLGLGCLVVAGAADTVAVVSRGTVVQLHTPAGLLGRVAAAEQIVGQAGPDLGNMRAGLVARLTSGPVALASGGVLCVLAVTALAAGGGRRQASGAERLSPDRA</sequence>
<reference evidence="8 9" key="1">
    <citation type="submission" date="2023-06" db="EMBL/GenBank/DDBJ databases">
        <authorList>
            <person name="Yushchuk O."/>
            <person name="Binda E."/>
            <person name="Ruckert-Reed C."/>
            <person name="Fedorenko V."/>
            <person name="Kalinowski J."/>
            <person name="Marinelli F."/>
        </authorList>
    </citation>
    <scope>NUCLEOTIDE SEQUENCE [LARGE SCALE GENOMIC DNA]</scope>
    <source>
        <strain evidence="8 9">NRRL 3884</strain>
    </source>
</reference>
<feature type="transmembrane region" description="Helical" evidence="7">
    <location>
        <begin position="21"/>
        <end position="45"/>
    </location>
</feature>
<proteinExistence type="predicted"/>
<feature type="transmembrane region" description="Helical" evidence="7">
    <location>
        <begin position="228"/>
        <end position="249"/>
    </location>
</feature>
<evidence type="ECO:0000313" key="9">
    <source>
        <dbReference type="Proteomes" id="UP001240150"/>
    </source>
</evidence>
<evidence type="ECO:0000256" key="3">
    <source>
        <dbReference type="ARBA" id="ARBA00022475"/>
    </source>
</evidence>
<feature type="transmembrane region" description="Helical" evidence="7">
    <location>
        <begin position="84"/>
        <end position="105"/>
    </location>
</feature>
<feature type="transmembrane region" description="Helical" evidence="7">
    <location>
        <begin position="51"/>
        <end position="72"/>
    </location>
</feature>
<dbReference type="EMBL" id="CP126980">
    <property type="protein sequence ID" value="WIM93274.1"/>
    <property type="molecule type" value="Genomic_DNA"/>
</dbReference>
<name>A0ABY8W619_9ACTN</name>
<feature type="transmembrane region" description="Helical" evidence="7">
    <location>
        <begin position="379"/>
        <end position="399"/>
    </location>
</feature>
<keyword evidence="5 7" id="KW-1133">Transmembrane helix</keyword>
<dbReference type="Gene3D" id="1.20.1250.20">
    <property type="entry name" value="MFS general substrate transporter like domains"/>
    <property type="match status" value="1"/>
</dbReference>
<feature type="transmembrane region" description="Helical" evidence="7">
    <location>
        <begin position="111"/>
        <end position="131"/>
    </location>
</feature>